<dbReference type="HAMAP" id="MF_00048">
    <property type="entry name" value="UPF0102"/>
    <property type="match status" value="1"/>
</dbReference>
<reference evidence="3 4" key="1">
    <citation type="journal article" date="2016" name="Nat. Commun.">
        <title>Thousands of microbial genomes shed light on interconnected biogeochemical processes in an aquifer system.</title>
        <authorList>
            <person name="Anantharaman K."/>
            <person name="Brown C.T."/>
            <person name="Hug L.A."/>
            <person name="Sharon I."/>
            <person name="Castelle C.J."/>
            <person name="Probst A.J."/>
            <person name="Thomas B.C."/>
            <person name="Singh A."/>
            <person name="Wilkins M.J."/>
            <person name="Karaoz U."/>
            <person name="Brodie E.L."/>
            <person name="Williams K.H."/>
            <person name="Hubbard S.S."/>
            <person name="Banfield J.F."/>
        </authorList>
    </citation>
    <scope>NUCLEOTIDE SEQUENCE [LARGE SCALE GENOMIC DNA]</scope>
</reference>
<dbReference type="InterPro" id="IPR003509">
    <property type="entry name" value="UPF0102_YraN-like"/>
</dbReference>
<comment type="caution">
    <text evidence="3">The sequence shown here is derived from an EMBL/GenBank/DDBJ whole genome shotgun (WGS) entry which is preliminary data.</text>
</comment>
<protein>
    <recommendedName>
        <fullName evidence="2">UPF0102 protein A3G00_01485</fullName>
    </recommendedName>
</protein>
<dbReference type="Pfam" id="PF02021">
    <property type="entry name" value="UPF0102"/>
    <property type="match status" value="1"/>
</dbReference>
<proteinExistence type="inferred from homology"/>
<accession>A0A1F6MTL5</accession>
<dbReference type="InterPro" id="IPR011856">
    <property type="entry name" value="tRNA_endonuc-like_dom_sf"/>
</dbReference>
<evidence type="ECO:0000313" key="3">
    <source>
        <dbReference type="EMBL" id="OGH75006.1"/>
    </source>
</evidence>
<dbReference type="AlphaFoldDB" id="A0A1F6MTL5"/>
<evidence type="ECO:0000256" key="2">
    <source>
        <dbReference type="HAMAP-Rule" id="MF_00048"/>
    </source>
</evidence>
<dbReference type="GO" id="GO:0003676">
    <property type="term" value="F:nucleic acid binding"/>
    <property type="evidence" value="ECO:0007669"/>
    <property type="project" value="InterPro"/>
</dbReference>
<gene>
    <name evidence="3" type="ORF">A3G00_01485</name>
</gene>
<comment type="similarity">
    <text evidence="1 2">Belongs to the UPF0102 family.</text>
</comment>
<dbReference type="Proteomes" id="UP000178347">
    <property type="component" value="Unassembled WGS sequence"/>
</dbReference>
<dbReference type="SUPFAM" id="SSF52980">
    <property type="entry name" value="Restriction endonuclease-like"/>
    <property type="match status" value="1"/>
</dbReference>
<dbReference type="InterPro" id="IPR011335">
    <property type="entry name" value="Restrct_endonuc-II-like"/>
</dbReference>
<dbReference type="Gene3D" id="3.40.1350.10">
    <property type="match status" value="1"/>
</dbReference>
<dbReference type="PANTHER" id="PTHR34039:SF1">
    <property type="entry name" value="UPF0102 PROTEIN YRAN"/>
    <property type="match status" value="1"/>
</dbReference>
<dbReference type="EMBL" id="MFQN01000011">
    <property type="protein sequence ID" value="OGH75006.1"/>
    <property type="molecule type" value="Genomic_DNA"/>
</dbReference>
<dbReference type="PANTHER" id="PTHR34039">
    <property type="entry name" value="UPF0102 PROTEIN YRAN"/>
    <property type="match status" value="1"/>
</dbReference>
<evidence type="ECO:0000313" key="4">
    <source>
        <dbReference type="Proteomes" id="UP000178347"/>
    </source>
</evidence>
<sequence length="132" mass="15327">MAKTTQREIGDWGEEQSSLFLVRNKYEVVARNYNARGGEIDIVAWDRSDAVEPALCFVEVKTRSYGEDSAELSVDKIKAQKIKSAAENYCYLNRIDVDRTRIRFEHVSVYVDKANKKISFKKYILPSFLFKF</sequence>
<evidence type="ECO:0000256" key="1">
    <source>
        <dbReference type="ARBA" id="ARBA00006738"/>
    </source>
</evidence>
<organism evidence="3 4">
    <name type="scientific">Candidatus Magasanikbacteria bacterium RIFCSPLOWO2_12_FULL_43_12</name>
    <dbReference type="NCBI Taxonomy" id="1798692"/>
    <lineage>
        <taxon>Bacteria</taxon>
        <taxon>Candidatus Magasanikiibacteriota</taxon>
    </lineage>
</organism>
<name>A0A1F6MTL5_9BACT</name>
<dbReference type="STRING" id="1798692.A3G00_01485"/>